<dbReference type="PANTHER" id="PTHR11866">
    <property type="entry name" value="G-PROTEIN COUPLED RECEPTOR FAMILY 1 MEMBER"/>
    <property type="match status" value="1"/>
</dbReference>
<evidence type="ECO:0000256" key="9">
    <source>
        <dbReference type="ARBA" id="ARBA00023224"/>
    </source>
</evidence>
<evidence type="ECO:0000256" key="11">
    <source>
        <dbReference type="SAM" id="Phobius"/>
    </source>
</evidence>
<proteinExistence type="predicted"/>
<dbReference type="EMBL" id="JARBDR010000750">
    <property type="protein sequence ID" value="KAJ8307709.1"/>
    <property type="molecule type" value="Genomic_DNA"/>
</dbReference>
<keyword evidence="8" id="KW-0325">Glycoprotein</keyword>
<feature type="transmembrane region" description="Helical" evidence="11">
    <location>
        <begin position="26"/>
        <end position="46"/>
    </location>
</feature>
<sequence length="373" mass="41942">MNVTGISYYNQSELINNGTSRNYTPLIPAIMFGTGVFGNCLALFVLASSSAEQKRTVFYRLVAGLALTDLFGIVATSPVTLAVYANDLTWIGGQPLCDYFSFVMIFAGFDTVFIVGAMAMDRYLALTHPYLYSANISHKKVKYIIIVLIIIAFVLACLPLIGVGKNVIQYPGTWCFFDFKGTRVSDKIYSYIYASIGVLMILLLTFTNIVVIGILIRMRRTTDAAEKKCMEKEVQMMIFLAGVVMIFTACWAPLMIIVVINQSTKVPSDADLLAIRLASLNQILDPWVYILFRKELIIKFKSMLKALFQSMSVSGVDFLDENTRDRHVDKYRDIRLESIVIHVNGRNISEIQRQEKEEDKQKGDMVTDNSAHT</sequence>
<dbReference type="InterPro" id="IPR001758">
    <property type="entry name" value="Prost_EP4_rcpt"/>
</dbReference>
<name>A0ABQ9ERQ9_TEGGR</name>
<dbReference type="InterPro" id="IPR000276">
    <property type="entry name" value="GPCR_Rhodpsn"/>
</dbReference>
<feature type="transmembrane region" description="Helical" evidence="11">
    <location>
        <begin position="99"/>
        <end position="120"/>
    </location>
</feature>
<evidence type="ECO:0000259" key="12">
    <source>
        <dbReference type="PROSITE" id="PS50262"/>
    </source>
</evidence>
<feature type="transmembrane region" description="Helical" evidence="11">
    <location>
        <begin position="237"/>
        <end position="260"/>
    </location>
</feature>
<evidence type="ECO:0000256" key="2">
    <source>
        <dbReference type="ARBA" id="ARBA00022475"/>
    </source>
</evidence>
<feature type="compositionally biased region" description="Basic and acidic residues" evidence="10">
    <location>
        <begin position="352"/>
        <end position="365"/>
    </location>
</feature>
<keyword evidence="2" id="KW-1003">Cell membrane</keyword>
<evidence type="ECO:0000256" key="8">
    <source>
        <dbReference type="ARBA" id="ARBA00023180"/>
    </source>
</evidence>
<evidence type="ECO:0000256" key="4">
    <source>
        <dbReference type="ARBA" id="ARBA00022989"/>
    </source>
</evidence>
<evidence type="ECO:0000256" key="7">
    <source>
        <dbReference type="ARBA" id="ARBA00023170"/>
    </source>
</evidence>
<keyword evidence="6 11" id="KW-0472">Membrane</keyword>
<dbReference type="PROSITE" id="PS50262">
    <property type="entry name" value="G_PROTEIN_RECEP_F1_2"/>
    <property type="match status" value="1"/>
</dbReference>
<dbReference type="PRINTS" id="PR00586">
    <property type="entry name" value="PRSTNOIDEP4R"/>
</dbReference>
<evidence type="ECO:0000313" key="13">
    <source>
        <dbReference type="EMBL" id="KAJ8307709.1"/>
    </source>
</evidence>
<dbReference type="PANTHER" id="PTHR11866:SF16">
    <property type="entry name" value="PROSTAGLANDIN E2 RECEPTOR EP4 SUBTYPE-LIKE PROTEIN"/>
    <property type="match status" value="1"/>
</dbReference>
<feature type="domain" description="G-protein coupled receptors family 1 profile" evidence="12">
    <location>
        <begin position="38"/>
        <end position="289"/>
    </location>
</feature>
<dbReference type="Gene3D" id="1.20.1070.10">
    <property type="entry name" value="Rhodopsin 7-helix transmembrane proteins"/>
    <property type="match status" value="1"/>
</dbReference>
<protein>
    <recommendedName>
        <fullName evidence="12">G-protein coupled receptors family 1 profile domain-containing protein</fullName>
    </recommendedName>
</protein>
<dbReference type="PRINTS" id="PR01788">
    <property type="entry name" value="PROSTANOIDR"/>
</dbReference>
<feature type="transmembrane region" description="Helical" evidence="11">
    <location>
        <begin position="141"/>
        <end position="161"/>
    </location>
</feature>
<dbReference type="InterPro" id="IPR008365">
    <property type="entry name" value="Prostanoid_rcpt"/>
</dbReference>
<evidence type="ECO:0000256" key="10">
    <source>
        <dbReference type="SAM" id="MobiDB-lite"/>
    </source>
</evidence>
<accession>A0ABQ9ERQ9</accession>
<feature type="region of interest" description="Disordered" evidence="10">
    <location>
        <begin position="351"/>
        <end position="373"/>
    </location>
</feature>
<reference evidence="13 14" key="1">
    <citation type="submission" date="2022-12" db="EMBL/GenBank/DDBJ databases">
        <title>Chromosome-level genome of Tegillarca granosa.</title>
        <authorList>
            <person name="Kim J."/>
        </authorList>
    </citation>
    <scope>NUCLEOTIDE SEQUENCE [LARGE SCALE GENOMIC DNA]</scope>
    <source>
        <strain evidence="13">Teg-2019</strain>
        <tissue evidence="13">Adductor muscle</tissue>
    </source>
</reference>
<comment type="caution">
    <text evidence="13">The sequence shown here is derived from an EMBL/GenBank/DDBJ whole genome shotgun (WGS) entry which is preliminary data.</text>
</comment>
<dbReference type="CDD" id="cd14981">
    <property type="entry name" value="7tmA_Prostanoid_R"/>
    <property type="match status" value="1"/>
</dbReference>
<comment type="subcellular location">
    <subcellularLocation>
        <location evidence="1">Cell membrane</location>
        <topology evidence="1">Multi-pass membrane protein</topology>
    </subcellularLocation>
</comment>
<evidence type="ECO:0000256" key="5">
    <source>
        <dbReference type="ARBA" id="ARBA00023040"/>
    </source>
</evidence>
<evidence type="ECO:0000256" key="1">
    <source>
        <dbReference type="ARBA" id="ARBA00004651"/>
    </source>
</evidence>
<dbReference type="Proteomes" id="UP001217089">
    <property type="component" value="Unassembled WGS sequence"/>
</dbReference>
<keyword evidence="4 11" id="KW-1133">Transmembrane helix</keyword>
<dbReference type="SUPFAM" id="SSF81321">
    <property type="entry name" value="Family A G protein-coupled receptor-like"/>
    <property type="match status" value="1"/>
</dbReference>
<dbReference type="PRINTS" id="PR00237">
    <property type="entry name" value="GPCRRHODOPSN"/>
</dbReference>
<dbReference type="Pfam" id="PF00001">
    <property type="entry name" value="7tm_1"/>
    <property type="match status" value="1"/>
</dbReference>
<keyword evidence="9" id="KW-0807">Transducer</keyword>
<feature type="transmembrane region" description="Helical" evidence="11">
    <location>
        <begin position="191"/>
        <end position="216"/>
    </location>
</feature>
<keyword evidence="14" id="KW-1185">Reference proteome</keyword>
<organism evidence="13 14">
    <name type="scientific">Tegillarca granosa</name>
    <name type="common">Malaysian cockle</name>
    <name type="synonym">Anadara granosa</name>
    <dbReference type="NCBI Taxonomy" id="220873"/>
    <lineage>
        <taxon>Eukaryota</taxon>
        <taxon>Metazoa</taxon>
        <taxon>Spiralia</taxon>
        <taxon>Lophotrochozoa</taxon>
        <taxon>Mollusca</taxon>
        <taxon>Bivalvia</taxon>
        <taxon>Autobranchia</taxon>
        <taxon>Pteriomorphia</taxon>
        <taxon>Arcoida</taxon>
        <taxon>Arcoidea</taxon>
        <taxon>Arcidae</taxon>
        <taxon>Tegillarca</taxon>
    </lineage>
</organism>
<keyword evidence="7" id="KW-0675">Receptor</keyword>
<gene>
    <name evidence="13" type="ORF">KUTeg_014740</name>
</gene>
<feature type="transmembrane region" description="Helical" evidence="11">
    <location>
        <begin position="58"/>
        <end position="79"/>
    </location>
</feature>
<feature type="non-terminal residue" evidence="13">
    <location>
        <position position="373"/>
    </location>
</feature>
<evidence type="ECO:0000256" key="6">
    <source>
        <dbReference type="ARBA" id="ARBA00023136"/>
    </source>
</evidence>
<evidence type="ECO:0000256" key="3">
    <source>
        <dbReference type="ARBA" id="ARBA00022692"/>
    </source>
</evidence>
<keyword evidence="5" id="KW-0297">G-protein coupled receptor</keyword>
<dbReference type="InterPro" id="IPR017452">
    <property type="entry name" value="GPCR_Rhodpsn_7TM"/>
</dbReference>
<keyword evidence="3 11" id="KW-0812">Transmembrane</keyword>
<evidence type="ECO:0000313" key="14">
    <source>
        <dbReference type="Proteomes" id="UP001217089"/>
    </source>
</evidence>